<comment type="caution">
    <text evidence="1">The sequence shown here is derived from an EMBL/GenBank/DDBJ whole genome shotgun (WGS) entry which is preliminary data.</text>
</comment>
<dbReference type="Proteomes" id="UP000238563">
    <property type="component" value="Unassembled WGS sequence"/>
</dbReference>
<dbReference type="OrthoDB" id="8117206at2"/>
<evidence type="ECO:0000313" key="1">
    <source>
        <dbReference type="EMBL" id="PRD50951.1"/>
    </source>
</evidence>
<proteinExistence type="predicted"/>
<reference evidence="1 2" key="1">
    <citation type="submission" date="2018-02" db="EMBL/GenBank/DDBJ databases">
        <title>The draft genome of Phyllobacterium myrsinacearum DSM5892.</title>
        <authorList>
            <person name="Li L."/>
            <person name="Liu L."/>
            <person name="Zhang X."/>
            <person name="Wang T."/>
        </authorList>
    </citation>
    <scope>NUCLEOTIDE SEQUENCE [LARGE SCALE GENOMIC DNA]</scope>
    <source>
        <strain evidence="1 2">DSM 5892</strain>
    </source>
</reference>
<organism evidence="1 2">
    <name type="scientific">Phyllobacterium myrsinacearum</name>
    <dbReference type="NCBI Taxonomy" id="28101"/>
    <lineage>
        <taxon>Bacteria</taxon>
        <taxon>Pseudomonadati</taxon>
        <taxon>Pseudomonadota</taxon>
        <taxon>Alphaproteobacteria</taxon>
        <taxon>Hyphomicrobiales</taxon>
        <taxon>Phyllobacteriaceae</taxon>
        <taxon>Phyllobacterium</taxon>
    </lineage>
</organism>
<evidence type="ECO:0000313" key="2">
    <source>
        <dbReference type="Proteomes" id="UP000238563"/>
    </source>
</evidence>
<gene>
    <name evidence="1" type="ORF">C5750_19055</name>
</gene>
<sequence length="117" mass="11848">MSRLAILLTFLTAFSAGWVPVLAAPVRLASEMAVQSAGPMAGHAHACATSQEQCTAKMPHPALCSACIAIPAIGIAAVTTASARMLVPHGTQLPLIAQASAPLSPPPKPLLIASYPS</sequence>
<name>A0A2S9JDI4_9HYPH</name>
<protein>
    <recommendedName>
        <fullName evidence="3">DUF2946 domain-containing protein</fullName>
    </recommendedName>
</protein>
<accession>A0A2S9JDI4</accession>
<dbReference type="AlphaFoldDB" id="A0A2S9JDI4"/>
<dbReference type="RefSeq" id="WP_105735669.1">
    <property type="nucleotide sequence ID" value="NZ_PVBT01000006.1"/>
</dbReference>
<dbReference type="EMBL" id="PVBT01000006">
    <property type="protein sequence ID" value="PRD50951.1"/>
    <property type="molecule type" value="Genomic_DNA"/>
</dbReference>
<keyword evidence="2" id="KW-1185">Reference proteome</keyword>
<evidence type="ECO:0008006" key="3">
    <source>
        <dbReference type="Google" id="ProtNLM"/>
    </source>
</evidence>